<feature type="domain" description="SnoaL-like" evidence="1">
    <location>
        <begin position="32"/>
        <end position="127"/>
    </location>
</feature>
<comment type="caution">
    <text evidence="2">The sequence shown here is derived from an EMBL/GenBank/DDBJ whole genome shotgun (WGS) entry which is preliminary data.</text>
</comment>
<organism evidence="2 3">
    <name type="scientific">Mycolicibacterium moriokaense</name>
    <dbReference type="NCBI Taxonomy" id="39691"/>
    <lineage>
        <taxon>Bacteria</taxon>
        <taxon>Bacillati</taxon>
        <taxon>Actinomycetota</taxon>
        <taxon>Actinomycetes</taxon>
        <taxon>Mycobacteriales</taxon>
        <taxon>Mycobacteriaceae</taxon>
        <taxon>Mycolicibacterium</taxon>
    </lineage>
</organism>
<accession>A0A318HK67</accession>
<keyword evidence="3" id="KW-1185">Reference proteome</keyword>
<dbReference type="SUPFAM" id="SSF54427">
    <property type="entry name" value="NTF2-like"/>
    <property type="match status" value="1"/>
</dbReference>
<reference evidence="3" key="1">
    <citation type="submission" date="2018-05" db="EMBL/GenBank/DDBJ databases">
        <authorList>
            <person name="Deangelis K."/>
            <person name="Huntemann M."/>
            <person name="Clum A."/>
            <person name="Pillay M."/>
            <person name="Palaniappan K."/>
            <person name="Varghese N."/>
            <person name="Mikhailova N."/>
            <person name="Stamatis D."/>
            <person name="Reddy T."/>
            <person name="Daum C."/>
            <person name="Shapiro N."/>
            <person name="Ivanova N."/>
            <person name="Kyrpides N."/>
            <person name="Woyke T."/>
        </authorList>
    </citation>
    <scope>NUCLEOTIDE SEQUENCE [LARGE SCALE GENOMIC DNA]</scope>
    <source>
        <strain evidence="3">GAS496</strain>
    </source>
</reference>
<dbReference type="InterPro" id="IPR032710">
    <property type="entry name" value="NTF2-like_dom_sf"/>
</dbReference>
<dbReference type="Proteomes" id="UP000247781">
    <property type="component" value="Unassembled WGS sequence"/>
</dbReference>
<sequence>MVSSTHRWSREELEEAWARYQEKVVEVGKTWDWAGYANVFTEDATYHEHALGDMTGRDAIRDWIVSQMNIFPGSEMPVYPVPWYSIDVEKGWVIFKNVNTMKDPGDGSVHGAEVITVLHYAGDGRWSYEEDAYNPMNFLMMIQAYIQRCHELGTISDDAKTFAKNMNWELA</sequence>
<evidence type="ECO:0000313" key="3">
    <source>
        <dbReference type="Proteomes" id="UP000247781"/>
    </source>
</evidence>
<protein>
    <submittedName>
        <fullName evidence="2">SnoaL-like protein</fullName>
    </submittedName>
</protein>
<dbReference type="Pfam" id="PF12680">
    <property type="entry name" value="SnoaL_2"/>
    <property type="match status" value="1"/>
</dbReference>
<dbReference type="AlphaFoldDB" id="A0A318HK67"/>
<reference evidence="2 3" key="2">
    <citation type="submission" date="2018-06" db="EMBL/GenBank/DDBJ databases">
        <title>Sequencing of bacterial isolates from soil warming experiment in Harvard Forest, Massachusetts, USA.</title>
        <authorList>
            <person name="Deangelis K.PhD."/>
        </authorList>
    </citation>
    <scope>NUCLEOTIDE SEQUENCE [LARGE SCALE GENOMIC DNA]</scope>
    <source>
        <strain evidence="2 3">GAS496</strain>
    </source>
</reference>
<name>A0A318HK67_9MYCO</name>
<proteinExistence type="predicted"/>
<dbReference type="InterPro" id="IPR037401">
    <property type="entry name" value="SnoaL-like"/>
</dbReference>
<dbReference type="RefSeq" id="WP_110315278.1">
    <property type="nucleotide sequence ID" value="NZ_QJJU01000003.1"/>
</dbReference>
<evidence type="ECO:0000259" key="1">
    <source>
        <dbReference type="Pfam" id="PF12680"/>
    </source>
</evidence>
<dbReference type="OrthoDB" id="4713913at2"/>
<dbReference type="Gene3D" id="3.10.450.50">
    <property type="match status" value="1"/>
</dbReference>
<gene>
    <name evidence="2" type="ORF">C8E89_103303</name>
</gene>
<evidence type="ECO:0000313" key="2">
    <source>
        <dbReference type="EMBL" id="PXX11214.1"/>
    </source>
</evidence>
<dbReference type="EMBL" id="QJJU01000003">
    <property type="protein sequence ID" value="PXX11214.1"/>
    <property type="molecule type" value="Genomic_DNA"/>
</dbReference>